<dbReference type="AlphaFoldDB" id="A0A1Z5HV20"/>
<sequence length="73" mass="8123">MANQKQSTCREKIIALVRQFRRAFGLSCNELATFLGLASAECLKSDVELARKITLQDIKLMANILGVSRLPDI</sequence>
<keyword evidence="2" id="KW-1185">Reference proteome</keyword>
<proteinExistence type="predicted"/>
<dbReference type="Proteomes" id="UP000197032">
    <property type="component" value="Unassembled WGS sequence"/>
</dbReference>
<gene>
    <name evidence="1" type="ORF">KKC1_22810</name>
</gene>
<dbReference type="EMBL" id="BDGJ01000117">
    <property type="protein sequence ID" value="GAW93140.1"/>
    <property type="molecule type" value="Genomic_DNA"/>
</dbReference>
<evidence type="ECO:0000313" key="2">
    <source>
        <dbReference type="Proteomes" id="UP000197032"/>
    </source>
</evidence>
<organism evidence="1 2">
    <name type="scientific">Calderihabitans maritimus</name>
    <dbReference type="NCBI Taxonomy" id="1246530"/>
    <lineage>
        <taxon>Bacteria</taxon>
        <taxon>Bacillati</taxon>
        <taxon>Bacillota</taxon>
        <taxon>Clostridia</taxon>
        <taxon>Neomoorellales</taxon>
        <taxon>Calderihabitantaceae</taxon>
        <taxon>Calderihabitans</taxon>
    </lineage>
</organism>
<dbReference type="GO" id="GO:0003677">
    <property type="term" value="F:DNA binding"/>
    <property type="evidence" value="ECO:0007669"/>
    <property type="project" value="UniProtKB-KW"/>
</dbReference>
<keyword evidence="1" id="KW-0238">DNA-binding</keyword>
<dbReference type="RefSeq" id="WP_088554348.1">
    <property type="nucleotide sequence ID" value="NZ_BDGJ01000117.1"/>
</dbReference>
<name>A0A1Z5HV20_9FIRM</name>
<accession>A0A1Z5HV20</accession>
<comment type="caution">
    <text evidence="1">The sequence shown here is derived from an EMBL/GenBank/DDBJ whole genome shotgun (WGS) entry which is preliminary data.</text>
</comment>
<protein>
    <submittedName>
        <fullName evidence="1">DNA-binding protein</fullName>
    </submittedName>
</protein>
<reference evidence="2" key="1">
    <citation type="journal article" date="2017" name="Appl. Environ. Microbiol.">
        <title>Genomic Analysis of Calderihabitans maritimus KKC1, a Thermophilic, Hydrogenogenic, Carboxydotrophic Bacterium Isolated from Marine Sediment.</title>
        <authorList>
            <person name="Omae K."/>
            <person name="Yoneda Y."/>
            <person name="Fukuyama Y."/>
            <person name="Yoshida T."/>
            <person name="Sako Y."/>
        </authorList>
    </citation>
    <scope>NUCLEOTIDE SEQUENCE [LARGE SCALE GENOMIC DNA]</scope>
    <source>
        <strain evidence="2">KKC1</strain>
    </source>
</reference>
<evidence type="ECO:0000313" key="1">
    <source>
        <dbReference type="EMBL" id="GAW93140.1"/>
    </source>
</evidence>